<name>A0ABS2U3L0_9ACTN</name>
<gene>
    <name evidence="3" type="ORF">ITX44_37685</name>
</gene>
<dbReference type="InterPro" id="IPR050471">
    <property type="entry name" value="AB_hydrolase"/>
</dbReference>
<feature type="region of interest" description="Disordered" evidence="1">
    <location>
        <begin position="159"/>
        <end position="185"/>
    </location>
</feature>
<dbReference type="PANTHER" id="PTHR43433:SF5">
    <property type="entry name" value="AB HYDROLASE-1 DOMAIN-CONTAINING PROTEIN"/>
    <property type="match status" value="1"/>
</dbReference>
<feature type="compositionally biased region" description="Pro residues" evidence="1">
    <location>
        <begin position="165"/>
        <end position="180"/>
    </location>
</feature>
<dbReference type="Proteomes" id="UP000749040">
    <property type="component" value="Unassembled WGS sequence"/>
</dbReference>
<evidence type="ECO:0000256" key="1">
    <source>
        <dbReference type="SAM" id="MobiDB-lite"/>
    </source>
</evidence>
<keyword evidence="4" id="KW-1185">Reference proteome</keyword>
<accession>A0ABS2U3L0</accession>
<organism evidence="3 4">
    <name type="scientific">Actinacidiphila acididurans</name>
    <dbReference type="NCBI Taxonomy" id="2784346"/>
    <lineage>
        <taxon>Bacteria</taxon>
        <taxon>Bacillati</taxon>
        <taxon>Actinomycetota</taxon>
        <taxon>Actinomycetes</taxon>
        <taxon>Kitasatosporales</taxon>
        <taxon>Streptomycetaceae</taxon>
        <taxon>Actinacidiphila</taxon>
    </lineage>
</organism>
<comment type="caution">
    <text evidence="3">The sequence shown here is derived from an EMBL/GenBank/DDBJ whole genome shotgun (WGS) entry which is preliminary data.</text>
</comment>
<sequence>MTTVHSLPVPGARLHYEVRGAGPLLILVGAPMDSGPFTPLAEALADAYTVVTTDPRGISRSTVDDPDRDATPEQRADDLRRIVTSFGEESADVFGSSGGAVTGLVLAARSPQYVRTLVAHEPPLLTLLPDARERLAEVEEVRRTFLAEGQGAAWAKFLAAAGTPGPGPGPDQAPPPPPSPEQEANGAFMLGHMLRGITHHRPSLEALRTGGTRIVPAAGGTSSGQTAHRAAAALAENLGCGLTVFPGGHAGFAEHPAAFAGLLRDVLVRAPA</sequence>
<protein>
    <submittedName>
        <fullName evidence="3">Alpha/beta hydrolase</fullName>
    </submittedName>
</protein>
<evidence type="ECO:0000259" key="2">
    <source>
        <dbReference type="Pfam" id="PF00561"/>
    </source>
</evidence>
<dbReference type="InterPro" id="IPR000073">
    <property type="entry name" value="AB_hydrolase_1"/>
</dbReference>
<reference evidence="3 4" key="1">
    <citation type="submission" date="2021-01" db="EMBL/GenBank/DDBJ databases">
        <title>Streptomyces acididurans sp. nov., isolated from a peat swamp forest soil.</title>
        <authorList>
            <person name="Chantavorakit T."/>
            <person name="Duangmal K."/>
        </authorList>
    </citation>
    <scope>NUCLEOTIDE SEQUENCE [LARGE SCALE GENOMIC DNA]</scope>
    <source>
        <strain evidence="3 4">KK5PA1</strain>
    </source>
</reference>
<dbReference type="GO" id="GO:0016787">
    <property type="term" value="F:hydrolase activity"/>
    <property type="evidence" value="ECO:0007669"/>
    <property type="project" value="UniProtKB-KW"/>
</dbReference>
<dbReference type="Gene3D" id="3.40.50.1820">
    <property type="entry name" value="alpha/beta hydrolase"/>
    <property type="match status" value="1"/>
</dbReference>
<dbReference type="Pfam" id="PF00561">
    <property type="entry name" value="Abhydrolase_1"/>
    <property type="match status" value="1"/>
</dbReference>
<feature type="domain" description="AB hydrolase-1" evidence="2">
    <location>
        <begin position="23"/>
        <end position="148"/>
    </location>
</feature>
<dbReference type="PANTHER" id="PTHR43433">
    <property type="entry name" value="HYDROLASE, ALPHA/BETA FOLD FAMILY PROTEIN"/>
    <property type="match status" value="1"/>
</dbReference>
<proteinExistence type="predicted"/>
<evidence type="ECO:0000313" key="3">
    <source>
        <dbReference type="EMBL" id="MBM9510193.1"/>
    </source>
</evidence>
<dbReference type="RefSeq" id="WP_205363922.1">
    <property type="nucleotide sequence ID" value="NZ_JADKYB010000032.1"/>
</dbReference>
<keyword evidence="3" id="KW-0378">Hydrolase</keyword>
<dbReference type="SUPFAM" id="SSF53474">
    <property type="entry name" value="alpha/beta-Hydrolases"/>
    <property type="match status" value="1"/>
</dbReference>
<evidence type="ECO:0000313" key="4">
    <source>
        <dbReference type="Proteomes" id="UP000749040"/>
    </source>
</evidence>
<dbReference type="EMBL" id="JADKYB010000032">
    <property type="protein sequence ID" value="MBM9510193.1"/>
    <property type="molecule type" value="Genomic_DNA"/>
</dbReference>
<dbReference type="InterPro" id="IPR029058">
    <property type="entry name" value="AB_hydrolase_fold"/>
</dbReference>